<dbReference type="Gene3D" id="1.10.3720.10">
    <property type="entry name" value="MetI-like"/>
    <property type="match status" value="1"/>
</dbReference>
<comment type="similarity">
    <text evidence="7">Belongs to the binding-protein-dependent transport system permease family.</text>
</comment>
<evidence type="ECO:0000256" key="3">
    <source>
        <dbReference type="ARBA" id="ARBA00022475"/>
    </source>
</evidence>
<evidence type="ECO:0000256" key="7">
    <source>
        <dbReference type="RuleBase" id="RU363032"/>
    </source>
</evidence>
<feature type="transmembrane region" description="Helical" evidence="7">
    <location>
        <begin position="154"/>
        <end position="170"/>
    </location>
</feature>
<comment type="subcellular location">
    <subcellularLocation>
        <location evidence="1 7">Cell membrane</location>
        <topology evidence="1 7">Multi-pass membrane protein</topology>
    </subcellularLocation>
</comment>
<dbReference type="GO" id="GO:0055085">
    <property type="term" value="P:transmembrane transport"/>
    <property type="evidence" value="ECO:0007669"/>
    <property type="project" value="InterPro"/>
</dbReference>
<dbReference type="PANTHER" id="PTHR43386">
    <property type="entry name" value="OLIGOPEPTIDE TRANSPORT SYSTEM PERMEASE PROTEIN APPC"/>
    <property type="match status" value="1"/>
</dbReference>
<protein>
    <submittedName>
        <fullName evidence="9">ABC transporter permease</fullName>
    </submittedName>
</protein>
<name>A0A7C1CVN1_9BACT</name>
<dbReference type="Pfam" id="PF12911">
    <property type="entry name" value="OppC_N"/>
    <property type="match status" value="1"/>
</dbReference>
<sequence>MPEKRKSEFRKVMKKYWTNGTAVLGTCLLLFFIVIAIFAPQIAGVNEMGDNYQIPRASWSSKPIAPSAEHPFGVIGGRDVFYGVIWGTRTAFRLGLIITSFAALIGVIVGSISAYFGGWVDEILMRITDIFLSIPFLVAAMVMTTILGKGLDKVIIALIIFGWMSTARLIRGNILQAREEQYVLAAKALGQKDWVIIIKHILPNTIFPVVVQMSMRIGSYVITAAGLSFLGVGAEPGYADWGTILSFSRNWMTMLDQSWFAIVFPGTAMVLFVLAWNLVGDALRDIFDPRMRS</sequence>
<evidence type="ECO:0000313" key="9">
    <source>
        <dbReference type="EMBL" id="HDP77716.1"/>
    </source>
</evidence>
<proteinExistence type="inferred from homology"/>
<evidence type="ECO:0000259" key="8">
    <source>
        <dbReference type="PROSITE" id="PS50928"/>
    </source>
</evidence>
<feature type="transmembrane region" description="Helical" evidence="7">
    <location>
        <begin position="217"/>
        <end position="239"/>
    </location>
</feature>
<evidence type="ECO:0000256" key="1">
    <source>
        <dbReference type="ARBA" id="ARBA00004651"/>
    </source>
</evidence>
<keyword evidence="2 7" id="KW-0813">Transport</keyword>
<gene>
    <name evidence="9" type="ORF">ENN47_05955</name>
</gene>
<keyword evidence="5 7" id="KW-1133">Transmembrane helix</keyword>
<accession>A0A7C1CVN1</accession>
<dbReference type="CDD" id="cd06261">
    <property type="entry name" value="TM_PBP2"/>
    <property type="match status" value="1"/>
</dbReference>
<evidence type="ECO:0000256" key="4">
    <source>
        <dbReference type="ARBA" id="ARBA00022692"/>
    </source>
</evidence>
<dbReference type="InterPro" id="IPR025966">
    <property type="entry name" value="OppC_N"/>
</dbReference>
<dbReference type="GO" id="GO:0005886">
    <property type="term" value="C:plasma membrane"/>
    <property type="evidence" value="ECO:0007669"/>
    <property type="project" value="UniProtKB-SubCell"/>
</dbReference>
<feature type="transmembrane region" description="Helical" evidence="7">
    <location>
        <begin position="94"/>
        <end position="118"/>
    </location>
</feature>
<dbReference type="InterPro" id="IPR000515">
    <property type="entry name" value="MetI-like"/>
</dbReference>
<reference evidence="9" key="1">
    <citation type="journal article" date="2020" name="mSystems">
        <title>Genome- and Community-Level Interaction Insights into Carbon Utilization and Element Cycling Functions of Hydrothermarchaeota in Hydrothermal Sediment.</title>
        <authorList>
            <person name="Zhou Z."/>
            <person name="Liu Y."/>
            <person name="Xu W."/>
            <person name="Pan J."/>
            <person name="Luo Z.H."/>
            <person name="Li M."/>
        </authorList>
    </citation>
    <scope>NUCLEOTIDE SEQUENCE [LARGE SCALE GENOMIC DNA]</scope>
    <source>
        <strain evidence="9">SpSt-1179</strain>
    </source>
</reference>
<evidence type="ECO:0000256" key="5">
    <source>
        <dbReference type="ARBA" id="ARBA00022989"/>
    </source>
</evidence>
<organism evidence="9">
    <name type="scientific">Mesotoga infera</name>
    <dbReference type="NCBI Taxonomy" id="1236046"/>
    <lineage>
        <taxon>Bacteria</taxon>
        <taxon>Thermotogati</taxon>
        <taxon>Thermotogota</taxon>
        <taxon>Thermotogae</taxon>
        <taxon>Kosmotogales</taxon>
        <taxon>Kosmotogaceae</taxon>
        <taxon>Mesotoga</taxon>
    </lineage>
</organism>
<dbReference type="AlphaFoldDB" id="A0A7C1CVN1"/>
<dbReference type="Proteomes" id="UP000886198">
    <property type="component" value="Unassembled WGS sequence"/>
</dbReference>
<evidence type="ECO:0000256" key="6">
    <source>
        <dbReference type="ARBA" id="ARBA00023136"/>
    </source>
</evidence>
<dbReference type="PROSITE" id="PS50928">
    <property type="entry name" value="ABC_TM1"/>
    <property type="match status" value="1"/>
</dbReference>
<feature type="transmembrane region" description="Helical" evidence="7">
    <location>
        <begin position="130"/>
        <end position="148"/>
    </location>
</feature>
<keyword evidence="6 7" id="KW-0472">Membrane</keyword>
<dbReference type="InterPro" id="IPR050366">
    <property type="entry name" value="BP-dependent_transpt_permease"/>
</dbReference>
<keyword evidence="4 7" id="KW-0812">Transmembrane</keyword>
<feature type="transmembrane region" description="Helical" evidence="7">
    <location>
        <begin position="21"/>
        <end position="43"/>
    </location>
</feature>
<evidence type="ECO:0000256" key="2">
    <source>
        <dbReference type="ARBA" id="ARBA00022448"/>
    </source>
</evidence>
<dbReference type="PANTHER" id="PTHR43386:SF1">
    <property type="entry name" value="D,D-DIPEPTIDE TRANSPORT SYSTEM PERMEASE PROTEIN DDPC-RELATED"/>
    <property type="match status" value="1"/>
</dbReference>
<dbReference type="Pfam" id="PF00528">
    <property type="entry name" value="BPD_transp_1"/>
    <property type="match status" value="1"/>
</dbReference>
<keyword evidence="3" id="KW-1003">Cell membrane</keyword>
<dbReference type="EMBL" id="DSBT01000169">
    <property type="protein sequence ID" value="HDP77716.1"/>
    <property type="molecule type" value="Genomic_DNA"/>
</dbReference>
<feature type="transmembrane region" description="Helical" evidence="7">
    <location>
        <begin position="259"/>
        <end position="283"/>
    </location>
</feature>
<dbReference type="InterPro" id="IPR035906">
    <property type="entry name" value="MetI-like_sf"/>
</dbReference>
<dbReference type="SUPFAM" id="SSF161098">
    <property type="entry name" value="MetI-like"/>
    <property type="match status" value="1"/>
</dbReference>
<feature type="domain" description="ABC transmembrane type-1" evidence="8">
    <location>
        <begin position="92"/>
        <end position="280"/>
    </location>
</feature>
<comment type="caution">
    <text evidence="9">The sequence shown here is derived from an EMBL/GenBank/DDBJ whole genome shotgun (WGS) entry which is preliminary data.</text>
</comment>